<feature type="transmembrane region" description="Helical" evidence="8">
    <location>
        <begin position="290"/>
        <end position="307"/>
    </location>
</feature>
<evidence type="ECO:0000256" key="5">
    <source>
        <dbReference type="ARBA" id="ARBA00022692"/>
    </source>
</evidence>
<keyword evidence="4" id="KW-0762">Sugar transport</keyword>
<dbReference type="Proteomes" id="UP000033531">
    <property type="component" value="Unassembled WGS sequence"/>
</dbReference>
<evidence type="ECO:0000256" key="2">
    <source>
        <dbReference type="ARBA" id="ARBA00022448"/>
    </source>
</evidence>
<dbReference type="AlphaFoldDB" id="A0A0F4LCL5"/>
<feature type="transmembrane region" description="Helical" evidence="8">
    <location>
        <begin position="14"/>
        <end position="41"/>
    </location>
</feature>
<feature type="domain" description="Phosphotransferase system EIIC" evidence="9">
    <location>
        <begin position="17"/>
        <end position="350"/>
    </location>
</feature>
<gene>
    <name evidence="10" type="ORF">JF74_09200</name>
</gene>
<reference evidence="10 11" key="1">
    <citation type="submission" date="2015-01" db="EMBL/GenBank/DDBJ databases">
        <title>Comparative genomics of the lactic acid bacteria isolated from the honey bee gut.</title>
        <authorList>
            <person name="Ellegaard K.M."/>
            <person name="Tamarit D."/>
            <person name="Javelind E."/>
            <person name="Olofsson T."/>
            <person name="Andersson S.G."/>
            <person name="Vasquez A."/>
        </authorList>
    </citation>
    <scope>NUCLEOTIDE SEQUENCE [LARGE SCALE GENOMIC DNA]</scope>
    <source>
        <strain evidence="10 11">Hma8</strain>
    </source>
</reference>
<dbReference type="GO" id="GO:0008982">
    <property type="term" value="F:protein-N(PI)-phosphohistidine-sugar phosphotransferase activity"/>
    <property type="evidence" value="ECO:0007669"/>
    <property type="project" value="InterPro"/>
</dbReference>
<keyword evidence="6 8" id="KW-1133">Transmembrane helix</keyword>
<dbReference type="OrthoDB" id="396983at2"/>
<evidence type="ECO:0000256" key="4">
    <source>
        <dbReference type="ARBA" id="ARBA00022597"/>
    </source>
</evidence>
<evidence type="ECO:0000256" key="1">
    <source>
        <dbReference type="ARBA" id="ARBA00004651"/>
    </source>
</evidence>
<feature type="transmembrane region" description="Helical" evidence="8">
    <location>
        <begin position="264"/>
        <end position="283"/>
    </location>
</feature>
<keyword evidence="3" id="KW-1003">Cell membrane</keyword>
<organism evidence="10 11">
    <name type="scientific">Lactobacillus melliventris</name>
    <dbReference type="NCBI Taxonomy" id="1218507"/>
    <lineage>
        <taxon>Bacteria</taxon>
        <taxon>Bacillati</taxon>
        <taxon>Bacillota</taxon>
        <taxon>Bacilli</taxon>
        <taxon>Lactobacillales</taxon>
        <taxon>Lactobacillaceae</taxon>
        <taxon>Lactobacillus</taxon>
    </lineage>
</organism>
<evidence type="ECO:0000259" key="9">
    <source>
        <dbReference type="Pfam" id="PF13303"/>
    </source>
</evidence>
<dbReference type="PATRIC" id="fig|1218507.3.peg.1090"/>
<keyword evidence="7 8" id="KW-0472">Membrane</keyword>
<dbReference type="HOGENOM" id="CLU_050996_0_0_9"/>
<feature type="transmembrane region" description="Helical" evidence="8">
    <location>
        <begin position="213"/>
        <end position="233"/>
    </location>
</feature>
<dbReference type="InterPro" id="IPR003352">
    <property type="entry name" value="PTS_EIIC"/>
</dbReference>
<dbReference type="STRING" id="1218507.JF74_09200"/>
<comment type="subcellular location">
    <subcellularLocation>
        <location evidence="1">Cell membrane</location>
        <topology evidence="1">Multi-pass membrane protein</topology>
    </subcellularLocation>
</comment>
<dbReference type="GO" id="GO:0009401">
    <property type="term" value="P:phosphoenolpyruvate-dependent sugar phosphotransferase system"/>
    <property type="evidence" value="ECO:0007669"/>
    <property type="project" value="InterPro"/>
</dbReference>
<keyword evidence="2" id="KW-0813">Transport</keyword>
<proteinExistence type="predicted"/>
<dbReference type="RefSeq" id="WP_046324850.1">
    <property type="nucleotide sequence ID" value="NZ_JBHTMT010000001.1"/>
</dbReference>
<comment type="caution">
    <text evidence="10">The sequence shown here is derived from an EMBL/GenBank/DDBJ whole genome shotgun (WGS) entry which is preliminary data.</text>
</comment>
<protein>
    <submittedName>
        <fullName evidence="10">Putative regulatory protein</fullName>
    </submittedName>
</protein>
<dbReference type="EMBL" id="JXLI01000010">
    <property type="protein sequence ID" value="KJY56582.1"/>
    <property type="molecule type" value="Genomic_DNA"/>
</dbReference>
<name>A0A0F4LCL5_9LACO</name>
<accession>A0A0F4LCL5</accession>
<sequence>MDKNNKTDHSLMNFIINVVNGATVGILVAVIPNAIFSQIFLSLSGFWSGFKQLYLIVQIIQFLMPVLVGIGVGFKFKLTAIQLLSVGVASYVGSGALVQTSDIWKVTGIGDTINAMLTAGIAVFLVFLIQNKVQALATIAYPVIVGMGAGAVGLVTLPLISKITSFVGKIVYDATKLNPLLMSILIAILFALMILTPISVVAVAFAINLTGLGSGAANLGLVGVVVFATIGSYRAKNDTGTTLALMLGGIKTLMPAFFRKLQMALPIIFVSGIMGAMAQLFNIQGTPGSAGLGFAGLVGPIVAFGYLKNSFIVNLIILILVYAIIPIILSLLAHWLSVSVFKILKYSDYKINLN</sequence>
<feature type="transmembrane region" description="Helical" evidence="8">
    <location>
        <begin position="53"/>
        <end position="74"/>
    </location>
</feature>
<feature type="transmembrane region" description="Helical" evidence="8">
    <location>
        <begin position="135"/>
        <end position="160"/>
    </location>
</feature>
<feature type="transmembrane region" description="Helical" evidence="8">
    <location>
        <begin position="80"/>
        <end position="100"/>
    </location>
</feature>
<feature type="transmembrane region" description="Helical" evidence="8">
    <location>
        <begin position="112"/>
        <end position="129"/>
    </location>
</feature>
<dbReference type="Pfam" id="PF13303">
    <property type="entry name" value="PTS_EIIC_2"/>
    <property type="match status" value="1"/>
</dbReference>
<keyword evidence="5 8" id="KW-0812">Transmembrane</keyword>
<evidence type="ECO:0000256" key="6">
    <source>
        <dbReference type="ARBA" id="ARBA00022989"/>
    </source>
</evidence>
<feature type="transmembrane region" description="Helical" evidence="8">
    <location>
        <begin position="180"/>
        <end position="207"/>
    </location>
</feature>
<evidence type="ECO:0000256" key="8">
    <source>
        <dbReference type="SAM" id="Phobius"/>
    </source>
</evidence>
<dbReference type="GO" id="GO:0005886">
    <property type="term" value="C:plasma membrane"/>
    <property type="evidence" value="ECO:0007669"/>
    <property type="project" value="UniProtKB-SubCell"/>
</dbReference>
<evidence type="ECO:0000313" key="10">
    <source>
        <dbReference type="EMBL" id="KJY56582.1"/>
    </source>
</evidence>
<evidence type="ECO:0000313" key="11">
    <source>
        <dbReference type="Proteomes" id="UP000033531"/>
    </source>
</evidence>
<evidence type="ECO:0000256" key="3">
    <source>
        <dbReference type="ARBA" id="ARBA00022475"/>
    </source>
</evidence>
<feature type="transmembrane region" description="Helical" evidence="8">
    <location>
        <begin position="313"/>
        <end position="336"/>
    </location>
</feature>
<evidence type="ECO:0000256" key="7">
    <source>
        <dbReference type="ARBA" id="ARBA00023136"/>
    </source>
</evidence>